<dbReference type="InterPro" id="IPR012337">
    <property type="entry name" value="RNaseH-like_sf"/>
</dbReference>
<dbReference type="GO" id="GO:0005634">
    <property type="term" value="C:nucleus"/>
    <property type="evidence" value="ECO:0007669"/>
    <property type="project" value="UniProtKB-SubCell"/>
</dbReference>
<proteinExistence type="predicted"/>
<dbReference type="InterPro" id="IPR052035">
    <property type="entry name" value="ZnF_BED_domain_contain"/>
</dbReference>
<evidence type="ECO:0000256" key="1">
    <source>
        <dbReference type="ARBA" id="ARBA00004123"/>
    </source>
</evidence>
<feature type="compositionally biased region" description="Polar residues" evidence="6">
    <location>
        <begin position="43"/>
        <end position="58"/>
    </location>
</feature>
<evidence type="ECO:0000256" key="4">
    <source>
        <dbReference type="ARBA" id="ARBA00022833"/>
    </source>
</evidence>
<dbReference type="PANTHER" id="PTHR46481">
    <property type="entry name" value="ZINC FINGER BED DOMAIN-CONTAINING PROTEIN 4"/>
    <property type="match status" value="1"/>
</dbReference>
<name>A0A816ZGA3_9BILA</name>
<comment type="caution">
    <text evidence="8">The sequence shown here is derived from an EMBL/GenBank/DDBJ whole genome shotgun (WGS) entry which is preliminary data.</text>
</comment>
<dbReference type="GO" id="GO:0008270">
    <property type="term" value="F:zinc ion binding"/>
    <property type="evidence" value="ECO:0007669"/>
    <property type="project" value="UniProtKB-KW"/>
</dbReference>
<evidence type="ECO:0000256" key="2">
    <source>
        <dbReference type="ARBA" id="ARBA00022723"/>
    </source>
</evidence>
<keyword evidence="4" id="KW-0862">Zinc</keyword>
<dbReference type="Proteomes" id="UP000663842">
    <property type="component" value="Unassembled WGS sequence"/>
</dbReference>
<dbReference type="EMBL" id="CAJOBF010001843">
    <property type="protein sequence ID" value="CAF3988726.1"/>
    <property type="molecule type" value="Genomic_DNA"/>
</dbReference>
<evidence type="ECO:0000256" key="6">
    <source>
        <dbReference type="SAM" id="MobiDB-lite"/>
    </source>
</evidence>
<sequence>MKRKRNSEKSNNLREKSAGASSAISKSGQSAAVTRRVAGLSADQATNITRNRQTCSDISSDENEDAQPAKRRRVSMVHTYAKKVSNVEYECNVCSKAIRCSVDSNASIRRHLLNVHRVDDVNPKSGEPKLIIQIDPFRKSKLDEAAIKCIIVDSRPFGDFRKRGMRDFLAAAVPGYPGPHERTLQRNIKKLYANKLFELREKLKNVQYVCLTTDLWRRPRQHHYLCATIHYVDENFGNVSTIVSCRRFHGRHLAVRIRNHICRIVNRFDIKSKITAIVSDNGSNVRAATQHSDTFGIRLYCICHGLNLAIQNGLGIWKKDGKKDESTNSKRSQNFDVDDDSDGIQNEGDEMDESDQENELNDELEDREEETPTTLDDDSDGLGDHDSADDDDDDDICEVPEDDTDNVSSDEEPEKNETTSDNNAFDIKDISCILYNCRKLVNIINKSSILHEFTGNIARSTVSTDLIVDMRIRWNSTCKMISRLIDYRPALTMLIEQLSTIQGVSAKQKKLLIKLQLSNYEWDVLKQLKSTLLIFSDASEMLSGQKYPSFATAYDVIGSLNHYLQLPSMNNIEMKIKNVLDEALRKYVQPPIGSQQHNLLLLGAFFHPSVYVLMNDHDRTKAKNLLISEINKSNCASEDTTSVQSSSTLTMRRSQPSTNSSTKTISTTDRLKAFREKCGIIETSSAPVKSKTITLRQELIKYETFDKNEQSFASFWKKYVNLLPQLSNMARRYGSVPASSVPCESSFSIANHIVRKTRTSLTPKNLKYSLFLKDKM</sequence>
<evidence type="ECO:0000256" key="5">
    <source>
        <dbReference type="ARBA" id="ARBA00023242"/>
    </source>
</evidence>
<reference evidence="8" key="1">
    <citation type="submission" date="2021-02" db="EMBL/GenBank/DDBJ databases">
        <authorList>
            <person name="Nowell W R."/>
        </authorList>
    </citation>
    <scope>NUCLEOTIDE SEQUENCE</scope>
</reference>
<protein>
    <recommendedName>
        <fullName evidence="7">HAT C-terminal dimerisation domain-containing protein</fullName>
    </recommendedName>
</protein>
<keyword evidence="3" id="KW-0863">Zinc-finger</keyword>
<organism evidence="8 10">
    <name type="scientific">Rotaria magnacalcarata</name>
    <dbReference type="NCBI Taxonomy" id="392030"/>
    <lineage>
        <taxon>Eukaryota</taxon>
        <taxon>Metazoa</taxon>
        <taxon>Spiralia</taxon>
        <taxon>Gnathifera</taxon>
        <taxon>Rotifera</taxon>
        <taxon>Eurotatoria</taxon>
        <taxon>Bdelloidea</taxon>
        <taxon>Philodinida</taxon>
        <taxon>Philodinidae</taxon>
        <taxon>Rotaria</taxon>
    </lineage>
</organism>
<keyword evidence="2" id="KW-0479">Metal-binding</keyword>
<feature type="region of interest" description="Disordered" evidence="6">
    <location>
        <begin position="321"/>
        <end position="422"/>
    </location>
</feature>
<feature type="compositionally biased region" description="Low complexity" evidence="6">
    <location>
        <begin position="657"/>
        <end position="666"/>
    </location>
</feature>
<feature type="region of interest" description="Disordered" evidence="6">
    <location>
        <begin position="637"/>
        <end position="666"/>
    </location>
</feature>
<evidence type="ECO:0000313" key="9">
    <source>
        <dbReference type="EMBL" id="CAF3988726.1"/>
    </source>
</evidence>
<dbReference type="SUPFAM" id="SSF53098">
    <property type="entry name" value="Ribonuclease H-like"/>
    <property type="match status" value="1"/>
</dbReference>
<dbReference type="PANTHER" id="PTHR46481:SF10">
    <property type="entry name" value="ZINC FINGER BED DOMAIN-CONTAINING PROTEIN 39"/>
    <property type="match status" value="1"/>
</dbReference>
<evidence type="ECO:0000313" key="8">
    <source>
        <dbReference type="EMBL" id="CAF2204632.1"/>
    </source>
</evidence>
<feature type="compositionally biased region" description="Polar residues" evidence="6">
    <location>
        <begin position="637"/>
        <end position="656"/>
    </location>
</feature>
<dbReference type="InterPro" id="IPR008906">
    <property type="entry name" value="HATC_C_dom"/>
</dbReference>
<evidence type="ECO:0000313" key="10">
    <source>
        <dbReference type="Proteomes" id="UP000663887"/>
    </source>
</evidence>
<dbReference type="Pfam" id="PF05699">
    <property type="entry name" value="Dimer_Tnp_hAT"/>
    <property type="match status" value="1"/>
</dbReference>
<dbReference type="GO" id="GO:0046983">
    <property type="term" value="F:protein dimerization activity"/>
    <property type="evidence" value="ECO:0007669"/>
    <property type="project" value="InterPro"/>
</dbReference>
<feature type="compositionally biased region" description="Basic and acidic residues" evidence="6">
    <location>
        <begin position="7"/>
        <end position="17"/>
    </location>
</feature>
<keyword evidence="5" id="KW-0539">Nucleus</keyword>
<comment type="subcellular location">
    <subcellularLocation>
        <location evidence="1">Nucleus</location>
    </subcellularLocation>
</comment>
<gene>
    <name evidence="9" type="ORF">UXM345_LOCUS15475</name>
    <name evidence="8" type="ORF">XDN619_LOCUS32966</name>
</gene>
<feature type="compositionally biased region" description="Low complexity" evidence="6">
    <location>
        <begin position="18"/>
        <end position="32"/>
    </location>
</feature>
<feature type="domain" description="HAT C-terminal dimerisation" evidence="7">
    <location>
        <begin position="705"/>
        <end position="776"/>
    </location>
</feature>
<evidence type="ECO:0000256" key="3">
    <source>
        <dbReference type="ARBA" id="ARBA00022771"/>
    </source>
</evidence>
<evidence type="ECO:0000259" key="7">
    <source>
        <dbReference type="Pfam" id="PF05699"/>
    </source>
</evidence>
<feature type="region of interest" description="Disordered" evidence="6">
    <location>
        <begin position="1"/>
        <end position="73"/>
    </location>
</feature>
<feature type="compositionally biased region" description="Acidic residues" evidence="6">
    <location>
        <begin position="336"/>
        <end position="414"/>
    </location>
</feature>
<dbReference type="EMBL" id="CAJNRG010016597">
    <property type="protein sequence ID" value="CAF2204632.1"/>
    <property type="molecule type" value="Genomic_DNA"/>
</dbReference>
<accession>A0A816ZGA3</accession>
<dbReference type="Proteomes" id="UP000663887">
    <property type="component" value="Unassembled WGS sequence"/>
</dbReference>
<dbReference type="AlphaFoldDB" id="A0A816ZGA3"/>